<organism evidence="1 2">
    <name type="scientific">Acaulospora morrowiae</name>
    <dbReference type="NCBI Taxonomy" id="94023"/>
    <lineage>
        <taxon>Eukaryota</taxon>
        <taxon>Fungi</taxon>
        <taxon>Fungi incertae sedis</taxon>
        <taxon>Mucoromycota</taxon>
        <taxon>Glomeromycotina</taxon>
        <taxon>Glomeromycetes</taxon>
        <taxon>Diversisporales</taxon>
        <taxon>Acaulosporaceae</taxon>
        <taxon>Acaulospora</taxon>
    </lineage>
</organism>
<dbReference type="EMBL" id="CAJVPV010012286">
    <property type="protein sequence ID" value="CAG8668980.1"/>
    <property type="molecule type" value="Genomic_DNA"/>
</dbReference>
<keyword evidence="2" id="KW-1185">Reference proteome</keyword>
<protein>
    <submittedName>
        <fullName evidence="1">13735_t:CDS:1</fullName>
    </submittedName>
</protein>
<sequence length="173" mass="20399">MGNAADKIIEQKRCKMELEYEARKRDVDLRDKEFKNRHTLEIRKSEADYQHKIAELITEMKKSKLQAGKELALSYINTMNLIIEQNSTIFESAEPLLQRLENGKLPESVKKATENFIEKLFNKFMTTEDLLEFSKQQIKDLQLKQDKEFSRLLDIAVDQKVITLENKIYLLED</sequence>
<reference evidence="1" key="1">
    <citation type="submission" date="2021-06" db="EMBL/GenBank/DDBJ databases">
        <authorList>
            <person name="Kallberg Y."/>
            <person name="Tangrot J."/>
            <person name="Rosling A."/>
        </authorList>
    </citation>
    <scope>NUCLEOTIDE SEQUENCE</scope>
    <source>
        <strain evidence="1">CL551</strain>
    </source>
</reference>
<dbReference type="OrthoDB" id="2432705at2759"/>
<dbReference type="Proteomes" id="UP000789342">
    <property type="component" value="Unassembled WGS sequence"/>
</dbReference>
<proteinExistence type="predicted"/>
<dbReference type="AlphaFoldDB" id="A0A9N9HED2"/>
<comment type="caution">
    <text evidence="1">The sequence shown here is derived from an EMBL/GenBank/DDBJ whole genome shotgun (WGS) entry which is preliminary data.</text>
</comment>
<evidence type="ECO:0000313" key="1">
    <source>
        <dbReference type="EMBL" id="CAG8668980.1"/>
    </source>
</evidence>
<gene>
    <name evidence="1" type="ORF">AMORRO_LOCUS10740</name>
</gene>
<accession>A0A9N9HED2</accession>
<name>A0A9N9HED2_9GLOM</name>
<evidence type="ECO:0000313" key="2">
    <source>
        <dbReference type="Proteomes" id="UP000789342"/>
    </source>
</evidence>